<comment type="caution">
    <text evidence="1">The sequence shown here is derived from an EMBL/GenBank/DDBJ whole genome shotgun (WGS) entry which is preliminary data.</text>
</comment>
<name>A0ACC3TC52_LIPKO</name>
<dbReference type="Proteomes" id="UP001433508">
    <property type="component" value="Unassembled WGS sequence"/>
</dbReference>
<evidence type="ECO:0000313" key="2">
    <source>
        <dbReference type="Proteomes" id="UP001433508"/>
    </source>
</evidence>
<keyword evidence="2" id="KW-1185">Reference proteome</keyword>
<reference evidence="2" key="1">
    <citation type="journal article" date="2024" name="Front. Bioeng. Biotechnol.">
        <title>Genome-scale model development and genomic sequencing of the oleaginous clade Lipomyces.</title>
        <authorList>
            <person name="Czajka J.J."/>
            <person name="Han Y."/>
            <person name="Kim J."/>
            <person name="Mondo S.J."/>
            <person name="Hofstad B.A."/>
            <person name="Robles A."/>
            <person name="Haridas S."/>
            <person name="Riley R."/>
            <person name="LaButti K."/>
            <person name="Pangilinan J."/>
            <person name="Andreopoulos W."/>
            <person name="Lipzen A."/>
            <person name="Yan J."/>
            <person name="Wang M."/>
            <person name="Ng V."/>
            <person name="Grigoriev I.V."/>
            <person name="Spatafora J.W."/>
            <person name="Magnuson J.K."/>
            <person name="Baker S.E."/>
            <person name="Pomraning K.R."/>
        </authorList>
    </citation>
    <scope>NUCLEOTIDE SEQUENCE [LARGE SCALE GENOMIC DNA]</scope>
    <source>
        <strain evidence="2">CBS 7786</strain>
    </source>
</reference>
<protein>
    <submittedName>
        <fullName evidence="1">Uncharacterized protein</fullName>
    </submittedName>
</protein>
<organism evidence="1 2">
    <name type="scientific">Lipomyces kononenkoae</name>
    <name type="common">Yeast</name>
    <dbReference type="NCBI Taxonomy" id="34357"/>
    <lineage>
        <taxon>Eukaryota</taxon>
        <taxon>Fungi</taxon>
        <taxon>Dikarya</taxon>
        <taxon>Ascomycota</taxon>
        <taxon>Saccharomycotina</taxon>
        <taxon>Lipomycetes</taxon>
        <taxon>Lipomycetales</taxon>
        <taxon>Lipomycetaceae</taxon>
        <taxon>Lipomyces</taxon>
    </lineage>
</organism>
<gene>
    <name evidence="1" type="ORF">V1525DRAFT_334664</name>
</gene>
<proteinExistence type="predicted"/>
<evidence type="ECO:0000313" key="1">
    <source>
        <dbReference type="EMBL" id="KAK9241221.1"/>
    </source>
</evidence>
<sequence length="288" mass="31956">MTELASDARSYRDRERSSSSRTPLLIDIPRDSPPPYANDSPKATDSSTLLVHTPYSPGYYDEDFNEAYFQQRYGRKRRFVLRALSCIKWPVIISSLVAFCICVSLLTSHLVQVQAPALYAKQALNLNVSSVSVENVSADGLQAHVVGEVSFDSSRVKDKPTRIFGRIATTIMRKAEIEDTYLFISHVGDDDKLRAVGRASVPNIVVDIRDNRVTPIDFISTVEDVASTEEIAKLVQEYLLGKLQNAVFRGDADLPLRSGILPLGTHHVSHDVKLQGQYLLVPLLQGIA</sequence>
<dbReference type="EMBL" id="MU971335">
    <property type="protein sequence ID" value="KAK9241221.1"/>
    <property type="molecule type" value="Genomic_DNA"/>
</dbReference>
<accession>A0ACC3TC52</accession>